<keyword evidence="3" id="KW-1185">Reference proteome</keyword>
<organism evidence="2 3">
    <name type="scientific">Perkinsus chesapeaki</name>
    <name type="common">Clam parasite</name>
    <name type="synonym">Perkinsus andrewsi</name>
    <dbReference type="NCBI Taxonomy" id="330153"/>
    <lineage>
        <taxon>Eukaryota</taxon>
        <taxon>Sar</taxon>
        <taxon>Alveolata</taxon>
        <taxon>Perkinsozoa</taxon>
        <taxon>Perkinsea</taxon>
        <taxon>Perkinsida</taxon>
        <taxon>Perkinsidae</taxon>
        <taxon>Perkinsus</taxon>
    </lineage>
</organism>
<accession>A0A7J6MLK1</accession>
<dbReference type="SUPFAM" id="SSF55931">
    <property type="entry name" value="Glutamine synthetase/guanido kinase"/>
    <property type="match status" value="1"/>
</dbReference>
<reference evidence="2 3" key="1">
    <citation type="submission" date="2020-04" db="EMBL/GenBank/DDBJ databases">
        <title>Perkinsus chesapeaki whole genome sequence.</title>
        <authorList>
            <person name="Bogema D.R."/>
        </authorList>
    </citation>
    <scope>NUCLEOTIDE SEQUENCE [LARGE SCALE GENOMIC DNA]</scope>
    <source>
        <strain evidence="2">ATCC PRA-425</strain>
    </source>
</reference>
<evidence type="ECO:0000256" key="1">
    <source>
        <dbReference type="SAM" id="MobiDB-lite"/>
    </source>
</evidence>
<proteinExistence type="predicted"/>
<dbReference type="InterPro" id="IPR014746">
    <property type="entry name" value="Gln_synth/guanido_kin_cat_dom"/>
</dbReference>
<dbReference type="Proteomes" id="UP000591131">
    <property type="component" value="Unassembled WGS sequence"/>
</dbReference>
<dbReference type="EMBL" id="JAAPAO010000111">
    <property type="protein sequence ID" value="KAF4672374.1"/>
    <property type="molecule type" value="Genomic_DNA"/>
</dbReference>
<dbReference type="Gene3D" id="3.30.590.10">
    <property type="entry name" value="Glutamine synthetase/guanido kinase, catalytic domain"/>
    <property type="match status" value="1"/>
</dbReference>
<dbReference type="GO" id="GO:0003824">
    <property type="term" value="F:catalytic activity"/>
    <property type="evidence" value="ECO:0007669"/>
    <property type="project" value="InterPro"/>
</dbReference>
<evidence type="ECO:0000313" key="2">
    <source>
        <dbReference type="EMBL" id="KAF4672374.1"/>
    </source>
</evidence>
<feature type="compositionally biased region" description="Polar residues" evidence="1">
    <location>
        <begin position="14"/>
        <end position="25"/>
    </location>
</feature>
<feature type="region of interest" description="Disordered" evidence="1">
    <location>
        <begin position="1"/>
        <end position="34"/>
    </location>
</feature>
<dbReference type="AlphaFoldDB" id="A0A7J6MLK1"/>
<comment type="caution">
    <text evidence="2">The sequence shown here is derived from an EMBL/GenBank/DDBJ whole genome shotgun (WGS) entry which is preliminary data.</text>
</comment>
<name>A0A7J6MLK1_PERCH</name>
<evidence type="ECO:0000313" key="3">
    <source>
        <dbReference type="Proteomes" id="UP000591131"/>
    </source>
</evidence>
<sequence>MVPPGNLEGPKTGQFGSADNNGRTASHSERPACTPAQEDCTKFIHEHGLDNLLGDLLNHALVTRPENVNVALIHYLARRTSEKDLVAGGIKIKGITDKLKRKNTIDGKAMCRCLIDLALLHGRQANSVEPLEEATSKSKRWLDPSRDNIISRVLDLDSVRYQQLSRIQTGLRFTVDDCITVPVVPKYSFEEADRIYVMKISSSRHDWFGRRSCSALQALGFIARDTECYDKFGDVLKECMEELYNHEPLTVLAASRSIQHELATIAAVVPRQYLGKLQMSVCRSVDRGALGVDASLATRKKIATKLRSAGFESNDGQRWRLPGTTITATVATEEHLKLTVLADTCDPQLLDQLYQQLYHVLGTLQLDFVHDDAFGYLTQFPENGGNGFTARLTLYDIREVTRSMSQGAEDAKGDLSGVSPLDSVCSIYGVEGKFGPDGCLVLWTDRHRFNCNEAGQLMAIIGCASHFVEEEEKVLRTIHLPDDNIISSQVLRDMIRCRSSSTNEDKFNDMLKEMSLETEKVLRKCTRTCPRGDDSIPYLSLGNTSDYTYLQDILAEVLNVPLWLEAGCVIASPETIESIKLPVLPDCASQVVRAFWIDSFRNMAVGKEFGTGGQIAIRALQGLGFEDSIPETLPEIPGNSQPFGSRIDQQADITSIAYTAKEGSLRDDMLLRSILHPPVLSDSSGDAATAVCKAVAAALDIVAPTKWESRGYPFAFLGPKHILAHALATRDPMLAGCATQFSCRLRLPPLPSVVPVTKEYEDQQAPYGPSGSTREDIINQVEKICQESGVEVCVVTQPSNVPVPWHLDPLEVHLTVRAGTRPIEQSLKAMWEALDTVTRRFVEPYRASFSHPILQQSVPSSEIAERFATPDMYFFSNCPTECPSPFMKAFKDPSRILAKFNRWSVCVRRNFPSRPFNSTCSLLHSNRLLASLRESLPDYAIVVCEDPANLASVSPPTYLEALQSDNSLLLSIKGTRVFILLNGFYDHLALFCPGSNCSTPEELTQELSGIVEKLDAATVWACSAGRSGHTTPENRFHLTSWWGHNGTGVELSGFCEREEIYKVSQRAGFIDTFPRDIIRTLDPQFEGEWVTIPVNQNGWGDALQRLNGLLEVEAASRQAPDILIANKSSKTFESGVAVQLPPVDATLDEVVTIPMR</sequence>
<protein>
    <submittedName>
        <fullName evidence="2">Uncharacterized protein</fullName>
    </submittedName>
</protein>
<gene>
    <name evidence="2" type="ORF">FOL47_000616</name>
</gene>